<keyword evidence="4" id="KW-1185">Reference proteome</keyword>
<evidence type="ECO:0000259" key="2">
    <source>
        <dbReference type="Pfam" id="PF23247"/>
    </source>
</evidence>
<feature type="domain" description="Disease resistance protein At4g27190-like leucine-rich repeats" evidence="2">
    <location>
        <begin position="352"/>
        <end position="449"/>
    </location>
</feature>
<sequence length="530" mass="60594">MEIAGVLVGFVQCFLAPLSRQFKYLKNSKKDAEALLCSTEELIGRENDIKLQIDRAVNHIGKKSNSEVQIWLKNVERVRNEMNSIEKVLHEKARCVKGCFPNCHSRLKFAKHVEKIKNEKLPSLAKLKELRVLDLSYTYIRVLPKDIGSLTNLRRLDLSYTEKLQRFPGKVIPKLQHLENLSMFKSRCRWWSESAEMQRGACLAEIVNFRRLTNLGISFKDLNSLTSYVTSKHWKVLRSYHLGIGLLSRFVPISKGSFSVEIQGCNLVSDSSLIVLPENTLQLALQGCHDITRLSKLPCISNLSELKDCYISRCNKMECIALAEENILPCLDRLVLRKLSNLTALCDGVAGRSFAGLKVLHIHSCNGLKNLFSHRLLQQIQTLEEIEVWNSILIEEIVKDEENSTITLPRLRRLYFFSVPELRNIYNGVLICNSLTTIDIYDCQKLKKLPLSGGDLPLNLQHIKGSKKWWDALEWDNEGAQILLQPFFAEADLEKDDAELVGDRDKDRDDDDDDAEEDDDSDDDTFETAR</sequence>
<organism evidence="3 4">
    <name type="scientific">Thalictrum thalictroides</name>
    <name type="common">Rue-anemone</name>
    <name type="synonym">Anemone thalictroides</name>
    <dbReference type="NCBI Taxonomy" id="46969"/>
    <lineage>
        <taxon>Eukaryota</taxon>
        <taxon>Viridiplantae</taxon>
        <taxon>Streptophyta</taxon>
        <taxon>Embryophyta</taxon>
        <taxon>Tracheophyta</taxon>
        <taxon>Spermatophyta</taxon>
        <taxon>Magnoliopsida</taxon>
        <taxon>Ranunculales</taxon>
        <taxon>Ranunculaceae</taxon>
        <taxon>Thalictroideae</taxon>
        <taxon>Thalictrum</taxon>
    </lineage>
</organism>
<evidence type="ECO:0000313" key="4">
    <source>
        <dbReference type="Proteomes" id="UP000554482"/>
    </source>
</evidence>
<reference evidence="3 4" key="1">
    <citation type="submission" date="2020-06" db="EMBL/GenBank/DDBJ databases">
        <title>Transcriptomic and genomic resources for Thalictrum thalictroides and T. hernandezii: Facilitating candidate gene discovery in an emerging model plant lineage.</title>
        <authorList>
            <person name="Arias T."/>
            <person name="Riano-Pachon D.M."/>
            <person name="Di Stilio V.S."/>
        </authorList>
    </citation>
    <scope>NUCLEOTIDE SEQUENCE [LARGE SCALE GENOMIC DNA]</scope>
    <source>
        <strain evidence="4">cv. WT478/WT964</strain>
        <tissue evidence="3">Leaves</tissue>
    </source>
</reference>
<dbReference type="SUPFAM" id="SSF52058">
    <property type="entry name" value="L domain-like"/>
    <property type="match status" value="1"/>
</dbReference>
<comment type="caution">
    <text evidence="3">The sequence shown here is derived from an EMBL/GenBank/DDBJ whole genome shotgun (WGS) entry which is preliminary data.</text>
</comment>
<gene>
    <name evidence="3" type="ORF">FRX31_021226</name>
</gene>
<dbReference type="OrthoDB" id="1926275at2759"/>
<dbReference type="Proteomes" id="UP000554482">
    <property type="component" value="Unassembled WGS sequence"/>
</dbReference>
<accession>A0A7J6VWW8</accession>
<protein>
    <submittedName>
        <fullName evidence="3">Disease resistance protein</fullName>
    </submittedName>
</protein>
<dbReference type="InterPro" id="IPR057135">
    <property type="entry name" value="At4g27190-like_LRR"/>
</dbReference>
<proteinExistence type="predicted"/>
<dbReference type="PANTHER" id="PTHR33463">
    <property type="entry name" value="NB-ARC DOMAIN-CONTAINING PROTEIN-RELATED"/>
    <property type="match status" value="1"/>
</dbReference>
<dbReference type="Gene3D" id="3.80.10.10">
    <property type="entry name" value="Ribonuclease Inhibitor"/>
    <property type="match status" value="2"/>
</dbReference>
<dbReference type="AlphaFoldDB" id="A0A7J6VWW8"/>
<feature type="compositionally biased region" description="Acidic residues" evidence="1">
    <location>
        <begin position="508"/>
        <end position="530"/>
    </location>
</feature>
<dbReference type="EMBL" id="JABWDY010025819">
    <property type="protein sequence ID" value="KAF5189187.1"/>
    <property type="molecule type" value="Genomic_DNA"/>
</dbReference>
<evidence type="ECO:0000256" key="1">
    <source>
        <dbReference type="SAM" id="MobiDB-lite"/>
    </source>
</evidence>
<dbReference type="InterPro" id="IPR032675">
    <property type="entry name" value="LRR_dom_sf"/>
</dbReference>
<dbReference type="PANTHER" id="PTHR33463:SF221">
    <property type="entry name" value="LEUCINE-RICH REPEAT DOMAIN, L DOMAIN-CONTAINING PROTEIN"/>
    <property type="match status" value="1"/>
</dbReference>
<dbReference type="Pfam" id="PF23247">
    <property type="entry name" value="LRR_RPS2"/>
    <property type="match status" value="1"/>
</dbReference>
<feature type="region of interest" description="Disordered" evidence="1">
    <location>
        <begin position="494"/>
        <end position="530"/>
    </location>
</feature>
<name>A0A7J6VWW8_THATH</name>
<dbReference type="InterPro" id="IPR050905">
    <property type="entry name" value="Plant_NBS-LRR"/>
</dbReference>
<evidence type="ECO:0000313" key="3">
    <source>
        <dbReference type="EMBL" id="KAF5189187.1"/>
    </source>
</evidence>